<dbReference type="AlphaFoldDB" id="A0A437AGA5"/>
<organism evidence="1 2">
    <name type="scientific">Arthrobotrys flagrans</name>
    <name type="common">Nematode-trapping fungus</name>
    <name type="synonym">Trichothecium flagrans</name>
    <dbReference type="NCBI Taxonomy" id="97331"/>
    <lineage>
        <taxon>Eukaryota</taxon>
        <taxon>Fungi</taxon>
        <taxon>Dikarya</taxon>
        <taxon>Ascomycota</taxon>
        <taxon>Pezizomycotina</taxon>
        <taxon>Orbiliomycetes</taxon>
        <taxon>Orbiliales</taxon>
        <taxon>Orbiliaceae</taxon>
        <taxon>Arthrobotrys</taxon>
    </lineage>
</organism>
<evidence type="ECO:0000313" key="2">
    <source>
        <dbReference type="Proteomes" id="UP000283090"/>
    </source>
</evidence>
<dbReference type="GeneID" id="93583435"/>
<gene>
    <name evidence="1" type="ORF">DFL_001124</name>
</gene>
<dbReference type="EMBL" id="SAEB01000001">
    <property type="protein sequence ID" value="RVD90148.1"/>
    <property type="molecule type" value="Genomic_DNA"/>
</dbReference>
<name>A0A437AGA5_ARTFL</name>
<accession>A0A437AGA5</accession>
<dbReference type="RefSeq" id="XP_067495692.1">
    <property type="nucleotide sequence ID" value="XM_067629697.1"/>
</dbReference>
<evidence type="ECO:0000313" key="1">
    <source>
        <dbReference type="EMBL" id="RVD90148.1"/>
    </source>
</evidence>
<proteinExistence type="predicted"/>
<protein>
    <submittedName>
        <fullName evidence="1">Uncharacterized protein</fullName>
    </submittedName>
</protein>
<reference evidence="1 2" key="1">
    <citation type="submission" date="2019-01" db="EMBL/GenBank/DDBJ databases">
        <title>Intercellular communication is required for trap formation in the nematode-trapping fungus Duddingtonia flagrans.</title>
        <authorList>
            <person name="Youssar L."/>
            <person name="Wernet V."/>
            <person name="Hensel N."/>
            <person name="Hildebrandt H.-G."/>
            <person name="Fischer R."/>
        </authorList>
    </citation>
    <scope>NUCLEOTIDE SEQUENCE [LARGE SCALE GENOMIC DNA]</scope>
    <source>
        <strain evidence="1 2">CBS H-5679</strain>
    </source>
</reference>
<keyword evidence="2" id="KW-1185">Reference proteome</keyword>
<dbReference type="VEuPathDB" id="FungiDB:DFL_001124"/>
<dbReference type="Proteomes" id="UP000283090">
    <property type="component" value="Unassembled WGS sequence"/>
</dbReference>
<sequence length="80" mass="8841">MARVVYIIGPAIPSSLALSNSVAFKFPNLCQNQTPYSHLQKRFFLSALLRLQEETNLFGLVCGRQLLAQSCLSACGSFNF</sequence>
<comment type="caution">
    <text evidence="1">The sequence shown here is derived from an EMBL/GenBank/DDBJ whole genome shotgun (WGS) entry which is preliminary data.</text>
</comment>